<evidence type="ECO:0000256" key="4">
    <source>
        <dbReference type="ARBA" id="ARBA00022741"/>
    </source>
</evidence>
<evidence type="ECO:0000256" key="1">
    <source>
        <dbReference type="ARBA" id="ARBA00005594"/>
    </source>
</evidence>
<dbReference type="NCBIfam" id="TIGR00456">
    <property type="entry name" value="argS"/>
    <property type="match status" value="1"/>
</dbReference>
<dbReference type="SUPFAM" id="SSF52374">
    <property type="entry name" value="Nucleotidylyl transferase"/>
    <property type="match status" value="1"/>
</dbReference>
<dbReference type="EMBL" id="JAOSJG010000010">
    <property type="protein sequence ID" value="MEK0309138.1"/>
    <property type="molecule type" value="Genomic_DNA"/>
</dbReference>
<sequence>MYLQKVQTQITNILNAKFNIKSIVKYYDKDLLWDFYLPLFIYQKQWNNDLLKIFNDFKKILLSLTEVSEVHFVNGFLNIKLQRGFISQQILSSIYELSSDYARKSSNNQVVILDYSSPNIAKNFSIGHLRSTIIGNALKNIYRKLGFITISINHLGDWGTQFGQMILAYQKWGKENLILNNPIDELQKLYILFHKRAQNNNILHSEAKNIFKKLEEKDEQIFKLWRWFRRISLKEFRKIYKLLGISFDFYIGESFYHQKALRLVKNLYQQKLIIFDQKAYIFPLKDIPSALIQKDNGSTLYLTRDIACLLYRAQKFNFQKMLYVVGNEQKLHYQQLIAIMKQMGYDFDIQHVNFGLICLNKIKISTRKHQDYKLIDIINHARNKIEKIIKARNKNLSRININKIAEKIAIGAIFFNDLKNDRHLNIDFNLENMIQFEGNTGPYLQYTLVRLKSIMIKIQFNINLNELNWSYLTNYFQKDYYFIIVKLLDHFPVILEKIIKNNMPSLLARYLFKLSKYTNYFYEQEKILNSDSELKKGLIVLIKSICIVLEEGLKLLGIPIILQM</sequence>
<dbReference type="OrthoDB" id="9805987at2"/>
<evidence type="ECO:0000256" key="10">
    <source>
        <dbReference type="RuleBase" id="RU363038"/>
    </source>
</evidence>
<dbReference type="Pfam" id="PF00750">
    <property type="entry name" value="tRNA-synt_1d"/>
    <property type="match status" value="1"/>
</dbReference>
<feature type="domain" description="DALR anticodon binding" evidence="11">
    <location>
        <begin position="444"/>
        <end position="564"/>
    </location>
</feature>
<dbReference type="STRING" id="180978.B2G44_01565"/>
<evidence type="ECO:0000256" key="9">
    <source>
        <dbReference type="NCBIfam" id="TIGR00456"/>
    </source>
</evidence>
<evidence type="ECO:0000256" key="7">
    <source>
        <dbReference type="ARBA" id="ARBA00023146"/>
    </source>
</evidence>
<comment type="similarity">
    <text evidence="1 10">Belongs to the class-I aminoacyl-tRNA synthetase family.</text>
</comment>
<dbReference type="FunFam" id="3.40.50.620:FF:000116">
    <property type="entry name" value="Arginine--tRNA ligase"/>
    <property type="match status" value="1"/>
</dbReference>
<protein>
    <recommendedName>
        <fullName evidence="2 9">Arginine--tRNA ligase</fullName>
        <ecNumber evidence="2 9">6.1.1.19</ecNumber>
    </recommendedName>
</protein>
<evidence type="ECO:0000259" key="11">
    <source>
        <dbReference type="SMART" id="SM00836"/>
    </source>
</evidence>
<dbReference type="InterPro" id="IPR001278">
    <property type="entry name" value="Arg-tRNA-ligase"/>
</dbReference>
<comment type="caution">
    <text evidence="13">The sequence shown here is derived from an EMBL/GenBank/DDBJ whole genome shotgun (WGS) entry which is preliminary data.</text>
</comment>
<dbReference type="EC" id="6.1.1.19" evidence="2 9"/>
<dbReference type="InterPro" id="IPR014729">
    <property type="entry name" value="Rossmann-like_a/b/a_fold"/>
</dbReference>
<dbReference type="GO" id="GO:0005737">
    <property type="term" value="C:cytoplasm"/>
    <property type="evidence" value="ECO:0007669"/>
    <property type="project" value="UniProtKB-UniRule"/>
</dbReference>
<dbReference type="SMART" id="SM00836">
    <property type="entry name" value="DALR_1"/>
    <property type="match status" value="1"/>
</dbReference>
<evidence type="ECO:0000313" key="14">
    <source>
        <dbReference type="Proteomes" id="UP000189722"/>
    </source>
</evidence>
<keyword evidence="6 10" id="KW-0648">Protein biosynthesis</keyword>
<dbReference type="PRINTS" id="PR01038">
    <property type="entry name" value="TRNASYNTHARG"/>
</dbReference>
<dbReference type="RefSeq" id="WP_078123103.1">
    <property type="nucleotide sequence ID" value="NZ_JAOSJG010000010.1"/>
</dbReference>
<keyword evidence="7 10" id="KW-0030">Aminoacyl-tRNA synthetase</keyword>
<evidence type="ECO:0000256" key="2">
    <source>
        <dbReference type="ARBA" id="ARBA00012837"/>
    </source>
</evidence>
<keyword evidence="5 10" id="KW-0067">ATP-binding</keyword>
<evidence type="ECO:0000256" key="3">
    <source>
        <dbReference type="ARBA" id="ARBA00022598"/>
    </source>
</evidence>
<keyword evidence="3 10" id="KW-0436">Ligase</keyword>
<dbReference type="EMBL" id="MWKN01000047">
    <property type="protein sequence ID" value="OOP58592.1"/>
    <property type="molecule type" value="Genomic_DNA"/>
</dbReference>
<accession>A0A1S9M087</accession>
<dbReference type="PANTHER" id="PTHR11956">
    <property type="entry name" value="ARGINYL-TRNA SYNTHETASE"/>
    <property type="match status" value="1"/>
</dbReference>
<evidence type="ECO:0000256" key="5">
    <source>
        <dbReference type="ARBA" id="ARBA00022840"/>
    </source>
</evidence>
<dbReference type="Proteomes" id="UP000189722">
    <property type="component" value="Unassembled WGS sequence"/>
</dbReference>
<gene>
    <name evidence="12" type="primary">argS</name>
    <name evidence="13" type="ORF">B2G44_01565</name>
    <name evidence="12" type="ORF">OC712_01430</name>
</gene>
<dbReference type="InterPro" id="IPR008909">
    <property type="entry name" value="DALR_anticod-bd"/>
</dbReference>
<dbReference type="Gene3D" id="1.10.730.10">
    <property type="entry name" value="Isoleucyl-tRNA Synthetase, Domain 1"/>
    <property type="match status" value="1"/>
</dbReference>
<evidence type="ECO:0000256" key="6">
    <source>
        <dbReference type="ARBA" id="ARBA00022917"/>
    </source>
</evidence>
<organism evidence="13 14">
    <name type="scientific">Candidatus Phytoplasma citri</name>
    <dbReference type="NCBI Taxonomy" id="180978"/>
    <lineage>
        <taxon>Bacteria</taxon>
        <taxon>Bacillati</taxon>
        <taxon>Mycoplasmatota</taxon>
        <taxon>Mollicutes</taxon>
        <taxon>Acholeplasmatales</taxon>
        <taxon>Acholeplasmataceae</taxon>
        <taxon>Candidatus Phytoplasma</taxon>
        <taxon>16SrII (Peanut WB group)</taxon>
    </lineage>
</organism>
<dbReference type="Gene3D" id="3.40.50.620">
    <property type="entry name" value="HUPs"/>
    <property type="match status" value="1"/>
</dbReference>
<name>A0A1S9M087_9MOLU</name>
<dbReference type="AlphaFoldDB" id="A0A1S9M087"/>
<dbReference type="Pfam" id="PF05746">
    <property type="entry name" value="DALR_1"/>
    <property type="match status" value="1"/>
</dbReference>
<dbReference type="GO" id="GO:0006420">
    <property type="term" value="P:arginyl-tRNA aminoacylation"/>
    <property type="evidence" value="ECO:0007669"/>
    <property type="project" value="UniProtKB-UniRule"/>
</dbReference>
<dbReference type="GO" id="GO:0004814">
    <property type="term" value="F:arginine-tRNA ligase activity"/>
    <property type="evidence" value="ECO:0007669"/>
    <property type="project" value="UniProtKB-UniRule"/>
</dbReference>
<evidence type="ECO:0000313" key="15">
    <source>
        <dbReference type="Proteomes" id="UP001383392"/>
    </source>
</evidence>
<dbReference type="SUPFAM" id="SSF47323">
    <property type="entry name" value="Anticodon-binding domain of a subclass of class I aminoacyl-tRNA synthetases"/>
    <property type="match status" value="1"/>
</dbReference>
<dbReference type="GO" id="GO:0005524">
    <property type="term" value="F:ATP binding"/>
    <property type="evidence" value="ECO:0007669"/>
    <property type="project" value="UniProtKB-KW"/>
</dbReference>
<keyword evidence="4 10" id="KW-0547">Nucleotide-binding</keyword>
<keyword evidence="15" id="KW-1185">Reference proteome</keyword>
<dbReference type="InterPro" id="IPR009080">
    <property type="entry name" value="tRNAsynth_Ia_anticodon-bd"/>
</dbReference>
<dbReference type="PANTHER" id="PTHR11956:SF5">
    <property type="entry name" value="ARGININE--TRNA LIGASE, CYTOPLASMIC"/>
    <property type="match status" value="1"/>
</dbReference>
<reference evidence="13 14" key="1">
    <citation type="submission" date="2017-02" db="EMBL/GenBank/DDBJ databases">
        <title>A draft genome of 'Candidatus Phytoplasma aurantifolia' the agent of the witches-broom disease of lime.</title>
        <authorList>
            <person name="Foissac X."/>
            <person name="Carle P."/>
        </authorList>
    </citation>
    <scope>NUCLEOTIDE SEQUENCE [LARGE SCALE GENOMIC DNA]</scope>
    <source>
        <strain evidence="13 14">WBDL</strain>
    </source>
</reference>
<reference evidence="12 15" key="2">
    <citation type="journal article" date="2023" name="Int. J. Syst. Evol. Microbiol.">
        <title>The observation of taxonomic boundaries for the 16SrII and 16SrXXV phytoplasmas using genome-based delimitation.</title>
        <authorList>
            <person name="Rodrigues Jardim B."/>
            <person name="Tran-Nguyen L.T.T."/>
            <person name="Gambley C."/>
            <person name="Al-Sadi A.M."/>
            <person name="Al-Subhi A.M."/>
            <person name="Foissac X."/>
            <person name="Salar P."/>
            <person name="Cai H."/>
            <person name="Yang J.Y."/>
            <person name="Davis R."/>
            <person name="Jones L."/>
            <person name="Rodoni B."/>
            <person name="Constable F.E."/>
        </authorList>
    </citation>
    <scope>NUCLEOTIDE SEQUENCE [LARGE SCALE GENOMIC DNA]</scope>
    <source>
        <strain evidence="12">BAWM-OMN-P75</strain>
    </source>
</reference>
<evidence type="ECO:0000313" key="12">
    <source>
        <dbReference type="EMBL" id="MEK0309138.1"/>
    </source>
</evidence>
<comment type="catalytic activity">
    <reaction evidence="8">
        <text>tRNA(Arg) + L-arginine + ATP = L-arginyl-tRNA(Arg) + AMP + diphosphate</text>
        <dbReference type="Rhea" id="RHEA:20301"/>
        <dbReference type="Rhea" id="RHEA-COMP:9658"/>
        <dbReference type="Rhea" id="RHEA-COMP:9673"/>
        <dbReference type="ChEBI" id="CHEBI:30616"/>
        <dbReference type="ChEBI" id="CHEBI:32682"/>
        <dbReference type="ChEBI" id="CHEBI:33019"/>
        <dbReference type="ChEBI" id="CHEBI:78442"/>
        <dbReference type="ChEBI" id="CHEBI:78513"/>
        <dbReference type="ChEBI" id="CHEBI:456215"/>
        <dbReference type="EC" id="6.1.1.19"/>
    </reaction>
</comment>
<evidence type="ECO:0000313" key="13">
    <source>
        <dbReference type="EMBL" id="OOP58592.1"/>
    </source>
</evidence>
<dbReference type="Proteomes" id="UP001383392">
    <property type="component" value="Unassembled WGS sequence"/>
</dbReference>
<evidence type="ECO:0000256" key="8">
    <source>
        <dbReference type="ARBA" id="ARBA00049339"/>
    </source>
</evidence>
<dbReference type="InterPro" id="IPR035684">
    <property type="entry name" value="ArgRS_core"/>
</dbReference>
<proteinExistence type="inferred from homology"/>